<dbReference type="InterPro" id="IPR036390">
    <property type="entry name" value="WH_DNA-bd_sf"/>
</dbReference>
<keyword evidence="3" id="KW-0238">DNA-binding</keyword>
<dbReference type="PANTHER" id="PTHR30537:SF3">
    <property type="entry name" value="TRANSCRIPTIONAL REGULATORY PROTEIN"/>
    <property type="match status" value="1"/>
</dbReference>
<proteinExistence type="inferred from homology"/>
<keyword evidence="4" id="KW-0804">Transcription</keyword>
<keyword evidence="7" id="KW-1185">Reference proteome</keyword>
<dbReference type="PANTHER" id="PTHR30537">
    <property type="entry name" value="HTH-TYPE TRANSCRIPTIONAL REGULATOR"/>
    <property type="match status" value="1"/>
</dbReference>
<dbReference type="SUPFAM" id="SSF53850">
    <property type="entry name" value="Periplasmic binding protein-like II"/>
    <property type="match status" value="1"/>
</dbReference>
<name>A0ABP7M6J0_9GAMM</name>
<comment type="similarity">
    <text evidence="1">Belongs to the LysR transcriptional regulatory family.</text>
</comment>
<evidence type="ECO:0000259" key="5">
    <source>
        <dbReference type="PROSITE" id="PS50931"/>
    </source>
</evidence>
<dbReference type="RefSeq" id="WP_344795752.1">
    <property type="nucleotide sequence ID" value="NZ_BAABBN010000004.1"/>
</dbReference>
<sequence>MEWDAIRYFLAVARRGGLTAATREMGVSISTVSRNLNQLEDTIGVPLFIRHPTGYTLTEHGESLYKKAEEAEDAILGFESLAIGQHKNTSGVVRVATAENIATNFIIPALPDFYRQYPSITLDLVTSIPSINMAKREADVALRLTRPEHGNVLVRKLGTQQWAFYRSKKLTWLEDGPLNQENAGRYPFIFWTESLGDLPVPKWLHHEIKPASVPIHCSSLYSNFCAAKAGVGIALLPCFMGDADADLAYIPYEGELTAQDIWLAVNRDVRSSARVSVVVDFLAQLVEDNRIKFEGVNFCQNTAVAS</sequence>
<dbReference type="Proteomes" id="UP001501565">
    <property type="component" value="Unassembled WGS sequence"/>
</dbReference>
<evidence type="ECO:0000313" key="6">
    <source>
        <dbReference type="EMBL" id="GAA3915834.1"/>
    </source>
</evidence>
<evidence type="ECO:0000256" key="2">
    <source>
        <dbReference type="ARBA" id="ARBA00023015"/>
    </source>
</evidence>
<dbReference type="InterPro" id="IPR005119">
    <property type="entry name" value="LysR_subst-bd"/>
</dbReference>
<dbReference type="Gene3D" id="3.40.190.290">
    <property type="match status" value="1"/>
</dbReference>
<dbReference type="Gene3D" id="1.10.10.10">
    <property type="entry name" value="Winged helix-like DNA-binding domain superfamily/Winged helix DNA-binding domain"/>
    <property type="match status" value="1"/>
</dbReference>
<evidence type="ECO:0000256" key="3">
    <source>
        <dbReference type="ARBA" id="ARBA00023125"/>
    </source>
</evidence>
<organism evidence="6 7">
    <name type="scientific">Litoribacillus peritrichatus</name>
    <dbReference type="NCBI Taxonomy" id="718191"/>
    <lineage>
        <taxon>Bacteria</taxon>
        <taxon>Pseudomonadati</taxon>
        <taxon>Pseudomonadota</taxon>
        <taxon>Gammaproteobacteria</taxon>
        <taxon>Oceanospirillales</taxon>
        <taxon>Oceanospirillaceae</taxon>
        <taxon>Litoribacillus</taxon>
    </lineage>
</organism>
<evidence type="ECO:0000256" key="1">
    <source>
        <dbReference type="ARBA" id="ARBA00009437"/>
    </source>
</evidence>
<dbReference type="Pfam" id="PF03466">
    <property type="entry name" value="LysR_substrate"/>
    <property type="match status" value="1"/>
</dbReference>
<dbReference type="InterPro" id="IPR058163">
    <property type="entry name" value="LysR-type_TF_proteobact-type"/>
</dbReference>
<protein>
    <submittedName>
        <fullName evidence="6">LysR substrate-binding domain-containing protein</fullName>
    </submittedName>
</protein>
<dbReference type="Pfam" id="PF00126">
    <property type="entry name" value="HTH_1"/>
    <property type="match status" value="1"/>
</dbReference>
<dbReference type="SUPFAM" id="SSF46785">
    <property type="entry name" value="Winged helix' DNA-binding domain"/>
    <property type="match status" value="1"/>
</dbReference>
<evidence type="ECO:0000256" key="4">
    <source>
        <dbReference type="ARBA" id="ARBA00023163"/>
    </source>
</evidence>
<dbReference type="InterPro" id="IPR036388">
    <property type="entry name" value="WH-like_DNA-bd_sf"/>
</dbReference>
<keyword evidence="2" id="KW-0805">Transcription regulation</keyword>
<feature type="domain" description="HTH lysR-type" evidence="5">
    <location>
        <begin position="1"/>
        <end position="58"/>
    </location>
</feature>
<dbReference type="InterPro" id="IPR000847">
    <property type="entry name" value="LysR_HTH_N"/>
</dbReference>
<dbReference type="EMBL" id="BAABBN010000004">
    <property type="protein sequence ID" value="GAA3915834.1"/>
    <property type="molecule type" value="Genomic_DNA"/>
</dbReference>
<reference evidence="7" key="1">
    <citation type="journal article" date="2019" name="Int. J. Syst. Evol. Microbiol.">
        <title>The Global Catalogue of Microorganisms (GCM) 10K type strain sequencing project: providing services to taxonomists for standard genome sequencing and annotation.</title>
        <authorList>
            <consortium name="The Broad Institute Genomics Platform"/>
            <consortium name="The Broad Institute Genome Sequencing Center for Infectious Disease"/>
            <person name="Wu L."/>
            <person name="Ma J."/>
        </authorList>
    </citation>
    <scope>NUCLEOTIDE SEQUENCE [LARGE SCALE GENOMIC DNA]</scope>
    <source>
        <strain evidence="7">JCM 17551</strain>
    </source>
</reference>
<accession>A0ABP7M6J0</accession>
<gene>
    <name evidence="6" type="ORF">GCM10022277_08150</name>
</gene>
<evidence type="ECO:0000313" key="7">
    <source>
        <dbReference type="Proteomes" id="UP001501565"/>
    </source>
</evidence>
<comment type="caution">
    <text evidence="6">The sequence shown here is derived from an EMBL/GenBank/DDBJ whole genome shotgun (WGS) entry which is preliminary data.</text>
</comment>
<dbReference type="PROSITE" id="PS50931">
    <property type="entry name" value="HTH_LYSR"/>
    <property type="match status" value="1"/>
</dbReference>